<keyword evidence="3" id="KW-1185">Reference proteome</keyword>
<dbReference type="Pfam" id="PF20167">
    <property type="entry name" value="Transposase_32"/>
    <property type="match status" value="1"/>
</dbReference>
<dbReference type="EnsemblPlants" id="PGSC0003DMT400085611">
    <property type="protein sequence ID" value="PGSC0003DMT400085611"/>
    <property type="gene ID" value="PGSC0003DMG400035182"/>
</dbReference>
<protein>
    <recommendedName>
        <fullName evidence="1">Putative plant transposon protein domain-containing protein</fullName>
    </recommendedName>
</protein>
<dbReference type="AlphaFoldDB" id="M1D9W1"/>
<dbReference type="GO" id="GO:0009579">
    <property type="term" value="C:thylakoid"/>
    <property type="evidence" value="ECO:0000318"/>
    <property type="project" value="GO_Central"/>
</dbReference>
<reference evidence="3" key="1">
    <citation type="journal article" date="2011" name="Nature">
        <title>Genome sequence and analysis of the tuber crop potato.</title>
        <authorList>
            <consortium name="The Potato Genome Sequencing Consortium"/>
        </authorList>
    </citation>
    <scope>NUCLEOTIDE SEQUENCE [LARGE SCALE GENOMIC DNA]</scope>
    <source>
        <strain evidence="3">cv. DM1-3 516 R44</strain>
    </source>
</reference>
<evidence type="ECO:0000259" key="1">
    <source>
        <dbReference type="Pfam" id="PF20167"/>
    </source>
</evidence>
<dbReference type="HOGENOM" id="CLU_029307_12_0_1"/>
<dbReference type="Gramene" id="PGSC0003DMT400085611">
    <property type="protein sequence ID" value="PGSC0003DMT400085611"/>
    <property type="gene ID" value="PGSC0003DMG400035182"/>
</dbReference>
<evidence type="ECO:0000313" key="3">
    <source>
        <dbReference type="Proteomes" id="UP000011115"/>
    </source>
</evidence>
<organism evidence="2 3">
    <name type="scientific">Solanum tuberosum</name>
    <name type="common">Potato</name>
    <dbReference type="NCBI Taxonomy" id="4113"/>
    <lineage>
        <taxon>Eukaryota</taxon>
        <taxon>Viridiplantae</taxon>
        <taxon>Streptophyta</taxon>
        <taxon>Embryophyta</taxon>
        <taxon>Tracheophyta</taxon>
        <taxon>Spermatophyta</taxon>
        <taxon>Magnoliopsida</taxon>
        <taxon>eudicotyledons</taxon>
        <taxon>Gunneridae</taxon>
        <taxon>Pentapetalae</taxon>
        <taxon>asterids</taxon>
        <taxon>lamiids</taxon>
        <taxon>Solanales</taxon>
        <taxon>Solanaceae</taxon>
        <taxon>Solanoideae</taxon>
        <taxon>Solaneae</taxon>
        <taxon>Solanum</taxon>
    </lineage>
</organism>
<sequence length="287" mass="32747">MECLKYHKFQVFTKPHGSYMPSWVREFYSAYSALVLQRKRLVASFKAVDYVVVGGRNVVCDSEAINIALEGIPIEKKDLNVATRYWFGFISSTIMPSQNESILRHLKVACLGSIMSRRQFNLGLLDSQEMAMKAKQTQRSLSFPVLITDLCQQAGVPRDITRDVKVTPSSSTNIRRIEAEFTREEIDKRRAAQQIHLQRSMLMHYQQRHLRILWPLSHQAMILKMGRLAYSADVRATRLERSVPEMIDSAILTALTPVRNTVDELTARVTACESRQGETPEVSALKD</sequence>
<dbReference type="PANTHER" id="PTHR33180">
    <property type="entry name" value="PHOTOSYSTEM II CP43 REACTION CENTER PROTEIN"/>
    <property type="match status" value="1"/>
</dbReference>
<accession>M1D9W1</accession>
<evidence type="ECO:0000313" key="2">
    <source>
        <dbReference type="EnsemblPlants" id="PGSC0003DMT400085611"/>
    </source>
</evidence>
<dbReference type="Proteomes" id="UP000011115">
    <property type="component" value="Unassembled WGS sequence"/>
</dbReference>
<name>M1D9W1_SOLTU</name>
<reference evidence="2" key="2">
    <citation type="submission" date="2015-06" db="UniProtKB">
        <authorList>
            <consortium name="EnsemblPlants"/>
        </authorList>
    </citation>
    <scope>IDENTIFICATION</scope>
    <source>
        <strain evidence="2">DM1-3 516 R44</strain>
    </source>
</reference>
<dbReference type="InParanoid" id="M1D9W1"/>
<dbReference type="PaxDb" id="4113-PGSC0003DMT400085611"/>
<dbReference type="GO" id="GO:0009523">
    <property type="term" value="C:photosystem II"/>
    <property type="evidence" value="ECO:0000318"/>
    <property type="project" value="GO_Central"/>
</dbReference>
<dbReference type="PANTHER" id="PTHR33180:SF31">
    <property type="entry name" value="POLYPROTEIN PROTEIN"/>
    <property type="match status" value="1"/>
</dbReference>
<proteinExistence type="predicted"/>
<dbReference type="InterPro" id="IPR046796">
    <property type="entry name" value="Transposase_32_dom"/>
</dbReference>
<feature type="domain" description="Putative plant transposon protein" evidence="1">
    <location>
        <begin position="6"/>
        <end position="157"/>
    </location>
</feature>